<gene>
    <name evidence="1" type="ORF">SAMN05421823_11021</name>
</gene>
<dbReference type="AlphaFoldDB" id="A0A1G9Q2V5"/>
<dbReference type="EMBL" id="FNFO01000010">
    <property type="protein sequence ID" value="SDM05336.1"/>
    <property type="molecule type" value="Genomic_DNA"/>
</dbReference>
<keyword evidence="2" id="KW-1185">Reference proteome</keyword>
<dbReference type="Proteomes" id="UP000198510">
    <property type="component" value="Unassembled WGS sequence"/>
</dbReference>
<name>A0A1G9Q2V5_9BACT</name>
<protein>
    <submittedName>
        <fullName evidence="1">Uncharacterized protein</fullName>
    </submittedName>
</protein>
<organism evidence="1 2">
    <name type="scientific">Catalinimonas alkaloidigena</name>
    <dbReference type="NCBI Taxonomy" id="1075417"/>
    <lineage>
        <taxon>Bacteria</taxon>
        <taxon>Pseudomonadati</taxon>
        <taxon>Bacteroidota</taxon>
        <taxon>Cytophagia</taxon>
        <taxon>Cytophagales</taxon>
        <taxon>Catalimonadaceae</taxon>
        <taxon>Catalinimonas</taxon>
    </lineage>
</organism>
<evidence type="ECO:0000313" key="1">
    <source>
        <dbReference type="EMBL" id="SDM05336.1"/>
    </source>
</evidence>
<reference evidence="1 2" key="1">
    <citation type="submission" date="2016-10" db="EMBL/GenBank/DDBJ databases">
        <authorList>
            <person name="de Groot N.N."/>
        </authorList>
    </citation>
    <scope>NUCLEOTIDE SEQUENCE [LARGE SCALE GENOMIC DNA]</scope>
    <source>
        <strain evidence="1 2">DSM 25186</strain>
    </source>
</reference>
<evidence type="ECO:0000313" key="2">
    <source>
        <dbReference type="Proteomes" id="UP000198510"/>
    </source>
</evidence>
<proteinExistence type="predicted"/>
<accession>A0A1G9Q2V5</accession>
<sequence length="95" mass="10989">MIKPVVKSSEALEREYSFGTDDVHSSEIIKQFRLYNLKRAERFSNLNQKPVSVSFRTADHRLNVLKVIVWAVDDDWVTLEGNLRVPIRAIIGVDF</sequence>